<accession>A0ABD6DRM9</accession>
<feature type="transmembrane region" description="Helical" evidence="1">
    <location>
        <begin position="85"/>
        <end position="108"/>
    </location>
</feature>
<organism evidence="2 3">
    <name type="scientific">Haloarchaeobius litoreus</name>
    <dbReference type="NCBI Taxonomy" id="755306"/>
    <lineage>
        <taxon>Archaea</taxon>
        <taxon>Methanobacteriati</taxon>
        <taxon>Methanobacteriota</taxon>
        <taxon>Stenosarchaea group</taxon>
        <taxon>Halobacteria</taxon>
        <taxon>Halobacteriales</taxon>
        <taxon>Halorubellaceae</taxon>
        <taxon>Haloarchaeobius</taxon>
    </lineage>
</organism>
<comment type="caution">
    <text evidence="2">The sequence shown here is derived from an EMBL/GenBank/DDBJ whole genome shotgun (WGS) entry which is preliminary data.</text>
</comment>
<feature type="transmembrane region" description="Helical" evidence="1">
    <location>
        <begin position="161"/>
        <end position="182"/>
    </location>
</feature>
<feature type="transmembrane region" description="Helical" evidence="1">
    <location>
        <begin position="59"/>
        <end position="78"/>
    </location>
</feature>
<sequence>MWPWEHIAVAYLTYSLGSRLVGRRPAATAAAAVAVGALFPDLVDKPLSWVFGVLPGGRSLAHSLLVAVPVVLLVGLVARDRRAGALGVAFSVGYLSHLPLDVLASGVFGGEFDTGFLLWPLTPTATRQPDSPAFVHLLEQHREFLAFLTSPVGRRYLAFELLLLLLASLVWWLDGAPGLGWLRRRAGGLRRLVHGS</sequence>
<dbReference type="Pfam" id="PF04307">
    <property type="entry name" value="YdjM"/>
    <property type="match status" value="1"/>
</dbReference>
<dbReference type="GO" id="GO:0016787">
    <property type="term" value="F:hydrolase activity"/>
    <property type="evidence" value="ECO:0007669"/>
    <property type="project" value="UniProtKB-KW"/>
</dbReference>
<gene>
    <name evidence="2" type="ORF">ACFSBL_18990</name>
</gene>
<dbReference type="RefSeq" id="WP_256401738.1">
    <property type="nucleotide sequence ID" value="NZ_JANHJR010000004.1"/>
</dbReference>
<keyword evidence="1" id="KW-0472">Membrane</keyword>
<dbReference type="InterPro" id="IPR007404">
    <property type="entry name" value="YdjM-like"/>
</dbReference>
<keyword evidence="2" id="KW-0378">Hydrolase</keyword>
<keyword evidence="1" id="KW-1133">Transmembrane helix</keyword>
<evidence type="ECO:0000256" key="1">
    <source>
        <dbReference type="SAM" id="Phobius"/>
    </source>
</evidence>
<name>A0ABD6DRM9_9EURY</name>
<proteinExistence type="predicted"/>
<keyword evidence="1" id="KW-0812">Transmembrane</keyword>
<dbReference type="Proteomes" id="UP001597034">
    <property type="component" value="Unassembled WGS sequence"/>
</dbReference>
<protein>
    <submittedName>
        <fullName evidence="2">Metal-dependent hydrolase</fullName>
    </submittedName>
</protein>
<dbReference type="EMBL" id="JBHUDO010000004">
    <property type="protein sequence ID" value="MFD1647783.1"/>
    <property type="molecule type" value="Genomic_DNA"/>
</dbReference>
<evidence type="ECO:0000313" key="2">
    <source>
        <dbReference type="EMBL" id="MFD1647783.1"/>
    </source>
</evidence>
<evidence type="ECO:0000313" key="3">
    <source>
        <dbReference type="Proteomes" id="UP001597034"/>
    </source>
</evidence>
<reference evidence="2 3" key="1">
    <citation type="journal article" date="2019" name="Int. J. Syst. Evol. Microbiol.">
        <title>The Global Catalogue of Microorganisms (GCM) 10K type strain sequencing project: providing services to taxonomists for standard genome sequencing and annotation.</title>
        <authorList>
            <consortium name="The Broad Institute Genomics Platform"/>
            <consortium name="The Broad Institute Genome Sequencing Center for Infectious Disease"/>
            <person name="Wu L."/>
            <person name="Ma J."/>
        </authorList>
    </citation>
    <scope>NUCLEOTIDE SEQUENCE [LARGE SCALE GENOMIC DNA]</scope>
    <source>
        <strain evidence="2 3">CGMCC 1.10390</strain>
    </source>
</reference>
<feature type="transmembrane region" description="Helical" evidence="1">
    <location>
        <begin position="21"/>
        <end position="39"/>
    </location>
</feature>
<dbReference type="AlphaFoldDB" id="A0ABD6DRM9"/>
<keyword evidence="3" id="KW-1185">Reference proteome</keyword>